<name>A0A8B8FDI7_9HEMI</name>
<protein>
    <submittedName>
        <fullName evidence="2">Uncharacterized protein LOC112682211</fullName>
    </submittedName>
</protein>
<proteinExistence type="predicted"/>
<accession>A0A8B8FDI7</accession>
<keyword evidence="1" id="KW-1185">Reference proteome</keyword>
<gene>
    <name evidence="2" type="primary">LOC112682211</name>
</gene>
<dbReference type="AlphaFoldDB" id="A0A8B8FDI7"/>
<organism evidence="1 2">
    <name type="scientific">Sipha flava</name>
    <name type="common">yellow sugarcane aphid</name>
    <dbReference type="NCBI Taxonomy" id="143950"/>
    <lineage>
        <taxon>Eukaryota</taxon>
        <taxon>Metazoa</taxon>
        <taxon>Ecdysozoa</taxon>
        <taxon>Arthropoda</taxon>
        <taxon>Hexapoda</taxon>
        <taxon>Insecta</taxon>
        <taxon>Pterygota</taxon>
        <taxon>Neoptera</taxon>
        <taxon>Paraneoptera</taxon>
        <taxon>Hemiptera</taxon>
        <taxon>Sternorrhyncha</taxon>
        <taxon>Aphidomorpha</taxon>
        <taxon>Aphidoidea</taxon>
        <taxon>Aphididae</taxon>
        <taxon>Sipha</taxon>
    </lineage>
</organism>
<dbReference type="RefSeq" id="XP_025408512.1">
    <property type="nucleotide sequence ID" value="XM_025552727.1"/>
</dbReference>
<evidence type="ECO:0000313" key="2">
    <source>
        <dbReference type="RefSeq" id="XP_025408512.1"/>
    </source>
</evidence>
<sequence>MEIINDDNLDIVYSHNFQEAEDLKTVLIKEDKLLLTNVTYSINMKLQKKFEIKKVYQHRGYYDQYSQFIFEKVYAEGCTVGIKRITQCLDEYANEEILTITTEELQKIYPSPIIFNVYPFEQDRMYATG</sequence>
<dbReference type="Proteomes" id="UP000694846">
    <property type="component" value="Unplaced"/>
</dbReference>
<dbReference type="GeneID" id="112682211"/>
<reference evidence="2" key="1">
    <citation type="submission" date="2025-08" db="UniProtKB">
        <authorList>
            <consortium name="RefSeq"/>
        </authorList>
    </citation>
    <scope>IDENTIFICATION</scope>
    <source>
        <tissue evidence="2">Whole body</tissue>
    </source>
</reference>
<evidence type="ECO:0000313" key="1">
    <source>
        <dbReference type="Proteomes" id="UP000694846"/>
    </source>
</evidence>